<feature type="region of interest" description="Disordered" evidence="1">
    <location>
        <begin position="362"/>
        <end position="386"/>
    </location>
</feature>
<feature type="region of interest" description="Disordered" evidence="1">
    <location>
        <begin position="38"/>
        <end position="61"/>
    </location>
</feature>
<dbReference type="Proteomes" id="UP001302812">
    <property type="component" value="Unassembled WGS sequence"/>
</dbReference>
<dbReference type="EMBL" id="MU853334">
    <property type="protein sequence ID" value="KAK4115498.1"/>
    <property type="molecule type" value="Genomic_DNA"/>
</dbReference>
<proteinExistence type="predicted"/>
<gene>
    <name evidence="2" type="ORF">N656DRAFT_842362</name>
</gene>
<dbReference type="GeneID" id="89943160"/>
<evidence type="ECO:0000256" key="1">
    <source>
        <dbReference type="SAM" id="MobiDB-lite"/>
    </source>
</evidence>
<accession>A0AAN6TJB3</accession>
<dbReference type="AlphaFoldDB" id="A0AAN6TJB3"/>
<reference evidence="2" key="2">
    <citation type="submission" date="2023-05" db="EMBL/GenBank/DDBJ databases">
        <authorList>
            <consortium name="Lawrence Berkeley National Laboratory"/>
            <person name="Steindorff A."/>
            <person name="Hensen N."/>
            <person name="Bonometti L."/>
            <person name="Westerberg I."/>
            <person name="Brannstrom I.O."/>
            <person name="Guillou S."/>
            <person name="Cros-Aarteil S."/>
            <person name="Calhoun S."/>
            <person name="Haridas S."/>
            <person name="Kuo A."/>
            <person name="Mondo S."/>
            <person name="Pangilinan J."/>
            <person name="Riley R."/>
            <person name="Labutti K."/>
            <person name="Andreopoulos B."/>
            <person name="Lipzen A."/>
            <person name="Chen C."/>
            <person name="Yanf M."/>
            <person name="Daum C."/>
            <person name="Ng V."/>
            <person name="Clum A."/>
            <person name="Ohm R."/>
            <person name="Martin F."/>
            <person name="Silar P."/>
            <person name="Natvig D."/>
            <person name="Lalanne C."/>
            <person name="Gautier V."/>
            <person name="Ament-Velasquez S.L."/>
            <person name="Kruys A."/>
            <person name="Hutchinson M.I."/>
            <person name="Powell A.J."/>
            <person name="Barry K."/>
            <person name="Miller A.N."/>
            <person name="Grigoriev I.V."/>
            <person name="Debuchy R."/>
            <person name="Gladieux P."/>
            <person name="Thoren M.H."/>
            <person name="Johannesson H."/>
        </authorList>
    </citation>
    <scope>NUCLEOTIDE SEQUENCE</scope>
    <source>
        <strain evidence="2">CBS 508.74</strain>
    </source>
</reference>
<comment type="caution">
    <text evidence="2">The sequence shown here is derived from an EMBL/GenBank/DDBJ whole genome shotgun (WGS) entry which is preliminary data.</text>
</comment>
<organism evidence="2 3">
    <name type="scientific">Canariomyces notabilis</name>
    <dbReference type="NCBI Taxonomy" id="2074819"/>
    <lineage>
        <taxon>Eukaryota</taxon>
        <taxon>Fungi</taxon>
        <taxon>Dikarya</taxon>
        <taxon>Ascomycota</taxon>
        <taxon>Pezizomycotina</taxon>
        <taxon>Sordariomycetes</taxon>
        <taxon>Sordariomycetidae</taxon>
        <taxon>Sordariales</taxon>
        <taxon>Chaetomiaceae</taxon>
        <taxon>Canariomyces</taxon>
    </lineage>
</organism>
<dbReference type="PANTHER" id="PTHR37540">
    <property type="entry name" value="TRANSCRIPTION FACTOR (ACR-2), PUTATIVE-RELATED-RELATED"/>
    <property type="match status" value="1"/>
</dbReference>
<feature type="compositionally biased region" description="Basic residues" evidence="1">
    <location>
        <begin position="38"/>
        <end position="52"/>
    </location>
</feature>
<evidence type="ECO:0000313" key="3">
    <source>
        <dbReference type="Proteomes" id="UP001302812"/>
    </source>
</evidence>
<feature type="region of interest" description="Disordered" evidence="1">
    <location>
        <begin position="283"/>
        <end position="306"/>
    </location>
</feature>
<sequence>MAPSDVGSSTASDNDSPFLIISTSSAKLDAAARKQVRSHVMRGKNRKPHNLHNSRVPRSWINGRQLEDAEEDGRQKAANHDLQCIPQRVGDDMSHITFADEMKPYMINLAFHFFTVLKQAMHPVEACIQPSFAQWVDYLAYDRAYVHSVLFTTQAYFDFIRYGQFSNTTMHHLGNSLKLLRENLTNDKLATSDSTIGTVLTLVLMADILEDYEAARKHMQGLYQLVDFRGGIRALRHNSELQVKVLRADLGLALSMGSKPLFFCSGFSWEPYLLPSSSSTSTNAQSSSFSATKPSPPRGSLSPYLNIPSNPRLQNVAQDLAQFSLSANLAFQTGLKIPAQSFRETLVSVQYRLLALQHELEDVRSPPPSQEMETGSESTIPTERVTATETETEKLLRLGMLAFTTTTFLKVKEIPMPYHDLARRVRRVVDAMDTESGGEGEGVMKLRLWFLFVARISVLDRPVHDETLVRTATVVLQQLGLTGPKTGWSEVRDVLRAYMWIDWVHSEMGKAFYEELAKTTEP</sequence>
<name>A0AAN6TJB3_9PEZI</name>
<reference evidence="2" key="1">
    <citation type="journal article" date="2023" name="Mol. Phylogenet. Evol.">
        <title>Genome-scale phylogeny and comparative genomics of the fungal order Sordariales.</title>
        <authorList>
            <person name="Hensen N."/>
            <person name="Bonometti L."/>
            <person name="Westerberg I."/>
            <person name="Brannstrom I.O."/>
            <person name="Guillou S."/>
            <person name="Cros-Aarteil S."/>
            <person name="Calhoun S."/>
            <person name="Haridas S."/>
            <person name="Kuo A."/>
            <person name="Mondo S."/>
            <person name="Pangilinan J."/>
            <person name="Riley R."/>
            <person name="LaButti K."/>
            <person name="Andreopoulos B."/>
            <person name="Lipzen A."/>
            <person name="Chen C."/>
            <person name="Yan M."/>
            <person name="Daum C."/>
            <person name="Ng V."/>
            <person name="Clum A."/>
            <person name="Steindorff A."/>
            <person name="Ohm R.A."/>
            <person name="Martin F."/>
            <person name="Silar P."/>
            <person name="Natvig D.O."/>
            <person name="Lalanne C."/>
            <person name="Gautier V."/>
            <person name="Ament-Velasquez S.L."/>
            <person name="Kruys A."/>
            <person name="Hutchinson M.I."/>
            <person name="Powell A.J."/>
            <person name="Barry K."/>
            <person name="Miller A.N."/>
            <person name="Grigoriev I.V."/>
            <person name="Debuchy R."/>
            <person name="Gladieux P."/>
            <person name="Hiltunen Thoren M."/>
            <person name="Johannesson H."/>
        </authorList>
    </citation>
    <scope>NUCLEOTIDE SEQUENCE</scope>
    <source>
        <strain evidence="2">CBS 508.74</strain>
    </source>
</reference>
<feature type="compositionally biased region" description="Low complexity" evidence="1">
    <location>
        <begin position="283"/>
        <end position="292"/>
    </location>
</feature>
<dbReference type="RefSeq" id="XP_064673068.1">
    <property type="nucleotide sequence ID" value="XM_064819034.1"/>
</dbReference>
<feature type="compositionally biased region" description="Polar residues" evidence="1">
    <location>
        <begin position="371"/>
        <end position="381"/>
    </location>
</feature>
<evidence type="ECO:0000313" key="2">
    <source>
        <dbReference type="EMBL" id="KAK4115498.1"/>
    </source>
</evidence>
<protein>
    <submittedName>
        <fullName evidence="2">Uncharacterized protein</fullName>
    </submittedName>
</protein>
<keyword evidence="3" id="KW-1185">Reference proteome</keyword>